<evidence type="ECO:0000313" key="5">
    <source>
        <dbReference type="Proteomes" id="UP000019024"/>
    </source>
</evidence>
<keyword evidence="5" id="KW-1185">Reference proteome</keyword>
<proteinExistence type="inferred from homology"/>
<dbReference type="PANTHER" id="PTHR11527">
    <property type="entry name" value="HEAT-SHOCK PROTEIN 20 FAMILY MEMBER"/>
    <property type="match status" value="1"/>
</dbReference>
<dbReference type="InterPro" id="IPR008978">
    <property type="entry name" value="HSP20-like_chaperone"/>
</dbReference>
<dbReference type="CDD" id="cd06464">
    <property type="entry name" value="ACD_sHsps-like"/>
    <property type="match status" value="1"/>
</dbReference>
<dbReference type="Gene3D" id="2.60.40.790">
    <property type="match status" value="1"/>
</dbReference>
<dbReference type="SUPFAM" id="SSF49764">
    <property type="entry name" value="HSP20-like chaperones"/>
    <property type="match status" value="1"/>
</dbReference>
<feature type="domain" description="SHSP" evidence="3">
    <location>
        <begin position="29"/>
        <end position="140"/>
    </location>
</feature>
<dbReference type="AlphaFoldDB" id="W0JPC4"/>
<name>W0JPC4_9EURY</name>
<accession>W0JPC4</accession>
<dbReference type="EMBL" id="CP007055">
    <property type="protein sequence ID" value="AHG00576.1"/>
    <property type="molecule type" value="Genomic_DNA"/>
</dbReference>
<organism evidence="4 5">
    <name type="scientific">Halostagnicola larsenii XH-48</name>
    <dbReference type="NCBI Taxonomy" id="797299"/>
    <lineage>
        <taxon>Archaea</taxon>
        <taxon>Methanobacteriati</taxon>
        <taxon>Methanobacteriota</taxon>
        <taxon>Stenosarchaea group</taxon>
        <taxon>Halobacteria</taxon>
        <taxon>Halobacteriales</taxon>
        <taxon>Natrialbaceae</taxon>
        <taxon>Halostagnicola</taxon>
    </lineage>
</organism>
<evidence type="ECO:0000256" key="2">
    <source>
        <dbReference type="RuleBase" id="RU003616"/>
    </source>
</evidence>
<reference evidence="4 5" key="1">
    <citation type="submission" date="2014-01" db="EMBL/GenBank/DDBJ databases">
        <authorList>
            <consortium name="DOE Joint Genome Institute"/>
            <person name="Anderson I."/>
            <person name="Huntemann M."/>
            <person name="Han J."/>
            <person name="Chen A."/>
            <person name="Kyrpides N."/>
            <person name="Mavromatis K."/>
            <person name="Markowitz V."/>
            <person name="Palaniappan K."/>
            <person name="Ivanova N."/>
            <person name="Schaumberg A."/>
            <person name="Pati A."/>
            <person name="Liolios K."/>
            <person name="Nordberg H.P."/>
            <person name="Cantor M.N."/>
            <person name="Hua S.X."/>
            <person name="Woyke T."/>
        </authorList>
    </citation>
    <scope>NUCLEOTIDE SEQUENCE [LARGE SCALE GENOMIC DNA]</scope>
    <source>
        <strain evidence="4 5">XH-48</strain>
    </source>
</reference>
<dbReference type="STRING" id="797299.HALLA_19065"/>
<dbReference type="HOGENOM" id="CLU_046737_8_8_2"/>
<evidence type="ECO:0000256" key="1">
    <source>
        <dbReference type="PROSITE-ProRule" id="PRU00285"/>
    </source>
</evidence>
<dbReference type="InterPro" id="IPR031107">
    <property type="entry name" value="Small_HSP"/>
</dbReference>
<dbReference type="Pfam" id="PF00011">
    <property type="entry name" value="HSP20"/>
    <property type="match status" value="1"/>
</dbReference>
<sequence>MRQNPFDDLEELLNRISKQVEEGMMTGGGLQVPGSVAVDVADEGEEFVVTADLPGYETDDIELTLSDGALRLEATREDETAFEEGEYVRRERTSKSANRRIRLPEPVDEEAVSATFTNGVLTVTLPKERGDDESKRIDIE</sequence>
<evidence type="ECO:0000313" key="4">
    <source>
        <dbReference type="EMBL" id="AHG00576.1"/>
    </source>
</evidence>
<dbReference type="RefSeq" id="WP_049953833.1">
    <property type="nucleotide sequence ID" value="NZ_CP007055.1"/>
</dbReference>
<keyword evidence="4" id="KW-0346">Stress response</keyword>
<comment type="similarity">
    <text evidence="1 2">Belongs to the small heat shock protein (HSP20) family.</text>
</comment>
<dbReference type="PROSITE" id="PS01031">
    <property type="entry name" value="SHSP"/>
    <property type="match status" value="1"/>
</dbReference>
<dbReference type="OrthoDB" id="198277at2157"/>
<dbReference type="eggNOG" id="arCOG01832">
    <property type="taxonomic scope" value="Archaea"/>
</dbReference>
<dbReference type="GeneID" id="25146496"/>
<dbReference type="KEGG" id="hlr:HALLA_19065"/>
<dbReference type="Proteomes" id="UP000019024">
    <property type="component" value="Chromosome"/>
</dbReference>
<protein>
    <submittedName>
        <fullName evidence="4">Heat shock protein Hsp20</fullName>
    </submittedName>
</protein>
<evidence type="ECO:0000259" key="3">
    <source>
        <dbReference type="PROSITE" id="PS01031"/>
    </source>
</evidence>
<gene>
    <name evidence="4" type="ORF">HALLA_19065</name>
</gene>
<dbReference type="InterPro" id="IPR002068">
    <property type="entry name" value="A-crystallin/Hsp20_dom"/>
</dbReference>
<dbReference type="PATRIC" id="fig|797299.3.peg.2808"/>